<dbReference type="OrthoDB" id="1910719at2"/>
<keyword evidence="15" id="KW-1185">Reference proteome</keyword>
<dbReference type="PROSITE" id="PS50109">
    <property type="entry name" value="HIS_KIN"/>
    <property type="match status" value="1"/>
</dbReference>
<evidence type="ECO:0000256" key="5">
    <source>
        <dbReference type="ARBA" id="ARBA00022553"/>
    </source>
</evidence>
<evidence type="ECO:0000256" key="4">
    <source>
        <dbReference type="ARBA" id="ARBA00022475"/>
    </source>
</evidence>
<comment type="catalytic activity">
    <reaction evidence="1">
        <text>ATP + protein L-histidine = ADP + protein N-phospho-L-histidine.</text>
        <dbReference type="EC" id="2.7.13.3"/>
    </reaction>
</comment>
<organism evidence="14 15">
    <name type="scientific">Terrisporobacter othiniensis</name>
    <dbReference type="NCBI Taxonomy" id="1577792"/>
    <lineage>
        <taxon>Bacteria</taxon>
        <taxon>Bacillati</taxon>
        <taxon>Bacillota</taxon>
        <taxon>Clostridia</taxon>
        <taxon>Peptostreptococcales</taxon>
        <taxon>Peptostreptococcaceae</taxon>
        <taxon>Terrisporobacter</taxon>
    </lineage>
</organism>
<dbReference type="SUPFAM" id="SSF55874">
    <property type="entry name" value="ATPase domain of HSP90 chaperone/DNA topoisomerase II/histidine kinase"/>
    <property type="match status" value="1"/>
</dbReference>
<keyword evidence="5" id="KW-0597">Phosphoprotein</keyword>
<dbReference type="Gene3D" id="3.30.565.10">
    <property type="entry name" value="Histidine kinase-like ATPase, C-terminal domain"/>
    <property type="match status" value="1"/>
</dbReference>
<evidence type="ECO:0000256" key="8">
    <source>
        <dbReference type="ARBA" id="ARBA00022777"/>
    </source>
</evidence>
<feature type="transmembrane region" description="Helical" evidence="12">
    <location>
        <begin position="20"/>
        <end position="37"/>
    </location>
</feature>
<evidence type="ECO:0000256" key="6">
    <source>
        <dbReference type="ARBA" id="ARBA00022679"/>
    </source>
</evidence>
<dbReference type="STRING" id="1577792.QX51_14300"/>
<comment type="caution">
    <text evidence="14">The sequence shown here is derived from an EMBL/GenBank/DDBJ whole genome shotgun (WGS) entry which is preliminary data.</text>
</comment>
<dbReference type="EC" id="2.7.13.3" evidence="3"/>
<evidence type="ECO:0000256" key="1">
    <source>
        <dbReference type="ARBA" id="ARBA00000085"/>
    </source>
</evidence>
<sequence>MDISSKKFQTTVSKFKKFAFAINILIILISILLIMFLQRKKDAILIIALIIFVKVSLLYTFDNCRIILFLQHIREMSNTSYCVSEILEKTDEKSEISLVLGKKYKKVLNEMHKVEKYTYEAVIKGKQSEKMANTVVEDVGKNLIKPVENIDKGVKSLKENMNDEILDYIEKEAYTMKDTINELFELSKAVTKTLEIDIQKIDIVSLIKQALVEYEGRLEDKNIKIKKYIPNEKIFIDADGDKLWRVLEILVENILNHAKERTRAYVEVKEMEDNIELTLINISKNELNMDVKKFYELINENKNLGIPIAISLIEVQGGKFDIDIDGDMFKVTLLFKNKGLQG</sequence>
<keyword evidence="11 12" id="KW-0472">Membrane</keyword>
<dbReference type="AlphaFoldDB" id="A0A0B3W1X0"/>
<dbReference type="EMBL" id="JWHR01000115">
    <property type="protein sequence ID" value="KHS56252.1"/>
    <property type="molecule type" value="Genomic_DNA"/>
</dbReference>
<dbReference type="Proteomes" id="UP000031189">
    <property type="component" value="Unassembled WGS sequence"/>
</dbReference>
<keyword evidence="4" id="KW-1003">Cell membrane</keyword>
<reference evidence="14 15" key="1">
    <citation type="submission" date="2014-12" db="EMBL/GenBank/DDBJ databases">
        <title>Draft genome sequence of Terrisporobacter sp. 08-306576, isolated from the blood culture of a bacteremia patient.</title>
        <authorList>
            <person name="Lund L.C."/>
            <person name="Sydenham T.V."/>
            <person name="Hogh S.V."/>
            <person name="Skov M.N."/>
            <person name="Kemp M."/>
            <person name="Justesen U.S."/>
        </authorList>
    </citation>
    <scope>NUCLEOTIDE SEQUENCE [LARGE SCALE GENOMIC DNA]</scope>
    <source>
        <strain evidence="14 15">08-306576</strain>
    </source>
</reference>
<feature type="domain" description="Histidine kinase" evidence="13">
    <location>
        <begin position="138"/>
        <end position="323"/>
    </location>
</feature>
<dbReference type="GO" id="GO:0005886">
    <property type="term" value="C:plasma membrane"/>
    <property type="evidence" value="ECO:0007669"/>
    <property type="project" value="UniProtKB-SubCell"/>
</dbReference>
<name>A0A0B3W1X0_9FIRM</name>
<evidence type="ECO:0000313" key="15">
    <source>
        <dbReference type="Proteomes" id="UP000031189"/>
    </source>
</evidence>
<dbReference type="PANTHER" id="PTHR45528">
    <property type="entry name" value="SENSOR HISTIDINE KINASE CPXA"/>
    <property type="match status" value="1"/>
</dbReference>
<gene>
    <name evidence="14" type="ORF">QX51_14300</name>
</gene>
<evidence type="ECO:0000256" key="11">
    <source>
        <dbReference type="ARBA" id="ARBA00023136"/>
    </source>
</evidence>
<proteinExistence type="predicted"/>
<keyword evidence="7" id="KW-0547">Nucleotide-binding</keyword>
<keyword evidence="12" id="KW-0812">Transmembrane</keyword>
<dbReference type="GO" id="GO:0000155">
    <property type="term" value="F:phosphorelay sensor kinase activity"/>
    <property type="evidence" value="ECO:0007669"/>
    <property type="project" value="TreeGrafter"/>
</dbReference>
<evidence type="ECO:0000256" key="9">
    <source>
        <dbReference type="ARBA" id="ARBA00022840"/>
    </source>
</evidence>
<comment type="subcellular location">
    <subcellularLocation>
        <location evidence="2">Cell membrane</location>
        <topology evidence="2">Multi-pass membrane protein</topology>
    </subcellularLocation>
</comment>
<evidence type="ECO:0000256" key="3">
    <source>
        <dbReference type="ARBA" id="ARBA00012438"/>
    </source>
</evidence>
<keyword evidence="12" id="KW-1133">Transmembrane helix</keyword>
<dbReference type="PANTHER" id="PTHR45528:SF1">
    <property type="entry name" value="SENSOR HISTIDINE KINASE CPXA"/>
    <property type="match status" value="1"/>
</dbReference>
<dbReference type="RefSeq" id="WP_039680576.1">
    <property type="nucleotide sequence ID" value="NZ_JWHR01000115.1"/>
</dbReference>
<dbReference type="InterPro" id="IPR050398">
    <property type="entry name" value="HssS/ArlS-like"/>
</dbReference>
<dbReference type="GO" id="GO:0005524">
    <property type="term" value="F:ATP binding"/>
    <property type="evidence" value="ECO:0007669"/>
    <property type="project" value="UniProtKB-KW"/>
</dbReference>
<keyword evidence="8" id="KW-0418">Kinase</keyword>
<evidence type="ECO:0000256" key="12">
    <source>
        <dbReference type="SAM" id="Phobius"/>
    </source>
</evidence>
<evidence type="ECO:0000256" key="2">
    <source>
        <dbReference type="ARBA" id="ARBA00004651"/>
    </source>
</evidence>
<evidence type="ECO:0000256" key="7">
    <source>
        <dbReference type="ARBA" id="ARBA00022741"/>
    </source>
</evidence>
<feature type="transmembrane region" description="Helical" evidence="12">
    <location>
        <begin position="43"/>
        <end position="61"/>
    </location>
</feature>
<keyword evidence="9" id="KW-0067">ATP-binding</keyword>
<evidence type="ECO:0000256" key="10">
    <source>
        <dbReference type="ARBA" id="ARBA00023012"/>
    </source>
</evidence>
<keyword evidence="6" id="KW-0808">Transferase</keyword>
<evidence type="ECO:0000313" key="14">
    <source>
        <dbReference type="EMBL" id="KHS56252.1"/>
    </source>
</evidence>
<dbReference type="InterPro" id="IPR036890">
    <property type="entry name" value="HATPase_C_sf"/>
</dbReference>
<keyword evidence="10" id="KW-0902">Two-component regulatory system</keyword>
<evidence type="ECO:0000259" key="13">
    <source>
        <dbReference type="PROSITE" id="PS50109"/>
    </source>
</evidence>
<accession>A0A0B3W1X0</accession>
<dbReference type="InterPro" id="IPR005467">
    <property type="entry name" value="His_kinase_dom"/>
</dbReference>
<protein>
    <recommendedName>
        <fullName evidence="3">histidine kinase</fullName>
        <ecNumber evidence="3">2.7.13.3</ecNumber>
    </recommendedName>
</protein>